<protein>
    <recommendedName>
        <fullName evidence="5">Flagellar hook-associated protein 2</fullName>
        <shortName evidence="5">HAP2</shortName>
    </recommendedName>
    <alternativeName>
        <fullName evidence="5">Flagellar cap protein</fullName>
    </alternativeName>
</protein>
<dbReference type="Proteomes" id="UP001485505">
    <property type="component" value="Chromosome"/>
</dbReference>
<dbReference type="RefSeq" id="WP_341518177.1">
    <property type="nucleotide sequence ID" value="NZ_CP151108.1"/>
</dbReference>
<comment type="function">
    <text evidence="5">Required for morphogenesis and for the elongation of the flagellar filament by facilitating polymerization of the flagellin monomers at the tip of growing filament. Forms a capping structure, which prevents flagellin subunits (transported through the central channel of the flagellum) from leaking out without polymerization at the distal end.</text>
</comment>
<keyword evidence="9" id="KW-1185">Reference proteome</keyword>
<accession>A0ABZ2VJK7</accession>
<feature type="coiled-coil region" evidence="5">
    <location>
        <begin position="406"/>
        <end position="458"/>
    </location>
</feature>
<reference evidence="8 9" key="1">
    <citation type="submission" date="2024-04" db="EMBL/GenBank/DDBJ databases">
        <title>Complete genome sequence of Bacillus mobilis strains derived from soil.</title>
        <authorList>
            <person name="Jung H."/>
            <person name="Choi S."/>
            <person name="Kim Y."/>
            <person name="Han J.A."/>
            <person name="Kim E.Y."/>
            <person name="Lee H.-S."/>
        </authorList>
    </citation>
    <scope>NUCLEOTIDE SEQUENCE [LARGE SCALE GENOMIC DNA]</scope>
    <source>
        <strain evidence="8 9">IMGN7</strain>
    </source>
</reference>
<evidence type="ECO:0000256" key="1">
    <source>
        <dbReference type="ARBA" id="ARBA00009764"/>
    </source>
</evidence>
<dbReference type="Pfam" id="PF07195">
    <property type="entry name" value="FliD_C"/>
    <property type="match status" value="1"/>
</dbReference>
<dbReference type="PANTHER" id="PTHR30288:SF0">
    <property type="entry name" value="FLAGELLAR HOOK-ASSOCIATED PROTEIN 2"/>
    <property type="match status" value="1"/>
</dbReference>
<dbReference type="InterPro" id="IPR003481">
    <property type="entry name" value="FliD_N"/>
</dbReference>
<keyword evidence="8" id="KW-0282">Flagellum</keyword>
<proteinExistence type="inferred from homology"/>
<keyword evidence="3 5" id="KW-0175">Coiled coil</keyword>
<evidence type="ECO:0000259" key="6">
    <source>
        <dbReference type="Pfam" id="PF02465"/>
    </source>
</evidence>
<dbReference type="NCBIfam" id="NF005281">
    <property type="entry name" value="PRK06798.1"/>
    <property type="match status" value="1"/>
</dbReference>
<dbReference type="InterPro" id="IPR040026">
    <property type="entry name" value="FliD"/>
</dbReference>
<evidence type="ECO:0000256" key="4">
    <source>
        <dbReference type="ARBA" id="ARBA00023143"/>
    </source>
</evidence>
<evidence type="ECO:0000313" key="8">
    <source>
        <dbReference type="EMBL" id="WZF29314.1"/>
    </source>
</evidence>
<evidence type="ECO:0000256" key="2">
    <source>
        <dbReference type="ARBA" id="ARBA00011255"/>
    </source>
</evidence>
<organism evidence="8 9">
    <name type="scientific">Bacillus paramobilis</name>
    <dbReference type="NCBI Taxonomy" id="2817477"/>
    <lineage>
        <taxon>Bacteria</taxon>
        <taxon>Bacillati</taxon>
        <taxon>Bacillota</taxon>
        <taxon>Bacilli</taxon>
        <taxon>Bacillales</taxon>
        <taxon>Bacillaceae</taxon>
        <taxon>Bacillus</taxon>
        <taxon>Bacillus cereus group</taxon>
    </lineage>
</organism>
<keyword evidence="8" id="KW-0966">Cell projection</keyword>
<dbReference type="EMBL" id="CP151108">
    <property type="protein sequence ID" value="WZF29314.1"/>
    <property type="molecule type" value="Genomic_DNA"/>
</dbReference>
<dbReference type="Pfam" id="PF02465">
    <property type="entry name" value="FliD_N"/>
    <property type="match status" value="1"/>
</dbReference>
<evidence type="ECO:0000259" key="7">
    <source>
        <dbReference type="Pfam" id="PF07195"/>
    </source>
</evidence>
<evidence type="ECO:0000256" key="3">
    <source>
        <dbReference type="ARBA" id="ARBA00023054"/>
    </source>
</evidence>
<gene>
    <name evidence="8" type="ORF">AABL52_18680</name>
</gene>
<sequence length="465" mass="51105">MAGTLTGIGGRQQIWNLGNNMIDTSNFVELEMNALDMRKTPYTNEKNSLSQDKLLYTSLKSEFSSFTQTFKNLAAFKGNEKKVTTSQDGYINVKADGGAIAGTFNMTITQLAQRHQIASDQIENIDAKINSDETLKLGGKELKVTSDMTYKDLINKINDGDYGVSAYTLGNKIFMTSKKEGEDGVINFEGNKSSLFQKIGLANDDGVALHEINSAQNAEYTINGIAGKSSTNTIEALPGVKIELLKVTEEKVEEKTDGEKTEVDPKTTEAKAKGIELKFTVSDSNVTDASNIIKKMVADYNKAVSTIDIFAGKGGAFQGQTIMQSVRQAMNNVVTFSQDGNYLFSFGIQLKQDGTMEVNDEALTKALKEKPDAAKQFFFSSNGLGKMMEEPLEKLFGDKGVVGERVKSIDSRVSDLDKKIKDIEAQNLQKQDEIVKKYQKLESTLAELDSQLKTIKAMTKQKSDD</sequence>
<comment type="subcellular location">
    <subcellularLocation>
        <location evidence="5">Secreted</location>
    </subcellularLocation>
    <subcellularLocation>
        <location evidence="5">Bacterial flagellum</location>
    </subcellularLocation>
</comment>
<keyword evidence="5" id="KW-0964">Secreted</keyword>
<keyword evidence="8" id="KW-0969">Cilium</keyword>
<comment type="similarity">
    <text evidence="1 5">Belongs to the FliD family.</text>
</comment>
<comment type="subunit">
    <text evidence="2 5">Homopentamer.</text>
</comment>
<dbReference type="InterPro" id="IPR010809">
    <property type="entry name" value="FliD_C"/>
</dbReference>
<evidence type="ECO:0000256" key="5">
    <source>
        <dbReference type="RuleBase" id="RU362066"/>
    </source>
</evidence>
<feature type="domain" description="Flagellar hook-associated protein 2 C-terminal" evidence="7">
    <location>
        <begin position="215"/>
        <end position="449"/>
    </location>
</feature>
<evidence type="ECO:0000313" key="9">
    <source>
        <dbReference type="Proteomes" id="UP001485505"/>
    </source>
</evidence>
<dbReference type="PANTHER" id="PTHR30288">
    <property type="entry name" value="FLAGELLAR CAP/ASSEMBLY PROTEIN FLID"/>
    <property type="match status" value="1"/>
</dbReference>
<keyword evidence="4 5" id="KW-0975">Bacterial flagellum</keyword>
<name>A0ABZ2VJK7_9BACI</name>
<feature type="domain" description="Flagellar hook-associated protein 2 N-terminal" evidence="6">
    <location>
        <begin position="22"/>
        <end position="115"/>
    </location>
</feature>